<dbReference type="PANTHER" id="PTHR47917">
    <property type="match status" value="1"/>
</dbReference>
<evidence type="ECO:0000259" key="8">
    <source>
        <dbReference type="Pfam" id="PF01996"/>
    </source>
</evidence>
<keyword evidence="5" id="KW-0630">Potassium</keyword>
<dbReference type="GO" id="GO:0052618">
    <property type="term" value="F:coenzyme F420-0:L-glutamate ligase activity"/>
    <property type="evidence" value="ECO:0007669"/>
    <property type="project" value="UniProtKB-EC"/>
</dbReference>
<reference evidence="9 10" key="1">
    <citation type="submission" date="2023-07" db="EMBL/GenBank/DDBJ databases">
        <title>Sorghum-associated microbial communities from plants grown in Nebraska, USA.</title>
        <authorList>
            <person name="Schachtman D."/>
        </authorList>
    </citation>
    <scope>NUCLEOTIDE SEQUENCE [LARGE SCALE GENOMIC DNA]</scope>
    <source>
        <strain evidence="9 10">BE248</strain>
    </source>
</reference>
<dbReference type="PANTHER" id="PTHR47917:SF1">
    <property type="entry name" value="COENZYME F420:L-GLUTAMATE LIGASE"/>
    <property type="match status" value="1"/>
</dbReference>
<evidence type="ECO:0000256" key="1">
    <source>
        <dbReference type="ARBA" id="ARBA00022598"/>
    </source>
</evidence>
<comment type="caution">
    <text evidence="9">The sequence shown here is derived from an EMBL/GenBank/DDBJ whole genome shotgun (WGS) entry which is preliminary data.</text>
</comment>
<dbReference type="EC" id="6.3.2.31" evidence="9"/>
<accession>A0ABU1ULH8</accession>
<dbReference type="InterPro" id="IPR008225">
    <property type="entry name" value="F420-0_g-glutamyl_ligase"/>
</dbReference>
<dbReference type="Proteomes" id="UP001257739">
    <property type="component" value="Unassembled WGS sequence"/>
</dbReference>
<evidence type="ECO:0000313" key="10">
    <source>
        <dbReference type="Proteomes" id="UP001257739"/>
    </source>
</evidence>
<dbReference type="EMBL" id="JAVDWH010000001">
    <property type="protein sequence ID" value="MDR7086042.1"/>
    <property type="molecule type" value="Genomic_DNA"/>
</dbReference>
<evidence type="ECO:0000256" key="3">
    <source>
        <dbReference type="ARBA" id="ARBA00022741"/>
    </source>
</evidence>
<feature type="domain" description="Coenzyme F420:L-glutamate ligase-like" evidence="8">
    <location>
        <begin position="11"/>
        <end position="51"/>
    </location>
</feature>
<evidence type="ECO:0000256" key="5">
    <source>
        <dbReference type="ARBA" id="ARBA00022958"/>
    </source>
</evidence>
<keyword evidence="3" id="KW-0547">Nucleotide-binding</keyword>
<dbReference type="SUPFAM" id="SSF144010">
    <property type="entry name" value="CofE-like"/>
    <property type="match status" value="1"/>
</dbReference>
<dbReference type="NCBIfam" id="TIGR01916">
    <property type="entry name" value="F420_cofE"/>
    <property type="match status" value="1"/>
</dbReference>
<evidence type="ECO:0000256" key="4">
    <source>
        <dbReference type="ARBA" id="ARBA00022842"/>
    </source>
</evidence>
<keyword evidence="2" id="KW-0479">Metal-binding</keyword>
<keyword evidence="6" id="KW-0342">GTP-binding</keyword>
<proteinExistence type="predicted"/>
<gene>
    <name evidence="9" type="ORF">J2X11_000881</name>
</gene>
<keyword evidence="1 9" id="KW-0436">Ligase</keyword>
<dbReference type="GO" id="GO:0052619">
    <property type="term" value="F:coenzyme F420-1:gamma-L-glutamate ligase activity"/>
    <property type="evidence" value="ECO:0007669"/>
    <property type="project" value="UniProtKB-EC"/>
</dbReference>
<keyword evidence="4" id="KW-0460">Magnesium</keyword>
<keyword evidence="7" id="KW-0464">Manganese</keyword>
<dbReference type="EC" id="6.3.2.34" evidence="9"/>
<name>A0ABU1ULH8_9ACTN</name>
<feature type="domain" description="Coenzyme F420:L-glutamate ligase-like" evidence="8">
    <location>
        <begin position="64"/>
        <end position="202"/>
    </location>
</feature>
<organism evidence="9 10">
    <name type="scientific">Aeromicrobium panaciterrae</name>
    <dbReference type="NCBI Taxonomy" id="363861"/>
    <lineage>
        <taxon>Bacteria</taxon>
        <taxon>Bacillati</taxon>
        <taxon>Actinomycetota</taxon>
        <taxon>Actinomycetes</taxon>
        <taxon>Propionibacteriales</taxon>
        <taxon>Nocardioidaceae</taxon>
        <taxon>Aeromicrobium</taxon>
    </lineage>
</organism>
<dbReference type="Gene3D" id="3.30.1330.100">
    <property type="entry name" value="CofE-like"/>
    <property type="match status" value="2"/>
</dbReference>
<dbReference type="InterPro" id="IPR002847">
    <property type="entry name" value="F420-0_gamma-glut_ligase-dom"/>
</dbReference>
<dbReference type="Pfam" id="PF01996">
    <property type="entry name" value="F420_ligase"/>
    <property type="match status" value="2"/>
</dbReference>
<evidence type="ECO:0000256" key="6">
    <source>
        <dbReference type="ARBA" id="ARBA00023134"/>
    </source>
</evidence>
<dbReference type="RefSeq" id="WP_309967181.1">
    <property type="nucleotide sequence ID" value="NZ_JAVDWH010000001.1"/>
</dbReference>
<protein>
    <submittedName>
        <fullName evidence="9">Coenzyme F420-0:L-glutamate ligase/coenzyme F420-1:gamma-L-glutamate ligase</fullName>
        <ecNumber evidence="9">6.3.2.31</ecNumber>
        <ecNumber evidence="9">6.3.2.34</ecNumber>
    </submittedName>
</protein>
<sequence length="316" mass="32483">MTLRAWPVEGIGEIVPGDDLAAIIVDHLTEPLADGDVVVVTSKVVSKAAGLATSGDRESLLEAKTDRVVARRGPTRIVRTYSGLTLAAAGIDASNLEQGLVIPLPDDPDQSARELRAGLVSLTGVQVGVIITDTVGRAWRIGQTDIAIGAAGIAPVLSFEGVEDSYGNVLAVTAPAVADEIAGAADLVAGKLGGQPVVVVRGLPGEWIRNEAPGAAALIRDEGDDMFGLGARDAVLVAAGRGDTRGFPSAEADDDLLAMAREGVDLTLADAELTDRSIEVRPLNASPAAFIEAGVLAERLRILARAIGQDVTITVV</sequence>
<evidence type="ECO:0000313" key="9">
    <source>
        <dbReference type="EMBL" id="MDR7086042.1"/>
    </source>
</evidence>
<evidence type="ECO:0000256" key="2">
    <source>
        <dbReference type="ARBA" id="ARBA00022723"/>
    </source>
</evidence>
<keyword evidence="10" id="KW-1185">Reference proteome</keyword>
<evidence type="ECO:0000256" key="7">
    <source>
        <dbReference type="ARBA" id="ARBA00023211"/>
    </source>
</evidence>